<keyword evidence="3" id="KW-1185">Reference proteome</keyword>
<dbReference type="Proteomes" id="UP000267223">
    <property type="component" value="Unassembled WGS sequence"/>
</dbReference>
<reference evidence="2 3" key="1">
    <citation type="submission" date="2018-11" db="EMBL/GenBank/DDBJ databases">
        <title>Draft genome sequence of Ferruginibacter sp. BO-59.</title>
        <authorList>
            <person name="Im W.T."/>
        </authorList>
    </citation>
    <scope>NUCLEOTIDE SEQUENCE [LARGE SCALE GENOMIC DNA]</scope>
    <source>
        <strain evidence="2 3">BO-59</strain>
    </source>
</reference>
<evidence type="ECO:0000313" key="3">
    <source>
        <dbReference type="Proteomes" id="UP000267223"/>
    </source>
</evidence>
<feature type="region of interest" description="Disordered" evidence="1">
    <location>
        <begin position="1"/>
        <end position="20"/>
    </location>
</feature>
<dbReference type="AlphaFoldDB" id="A0A3M9NE52"/>
<evidence type="ECO:0000313" key="2">
    <source>
        <dbReference type="EMBL" id="RNI35258.1"/>
    </source>
</evidence>
<dbReference type="EMBL" id="RJJR01000011">
    <property type="protein sequence ID" value="RNI35258.1"/>
    <property type="molecule type" value="Genomic_DNA"/>
</dbReference>
<sequence>MVRTANKAKSGVRKKKSNIKHMTTRTEMVTKMLADQKIIRDAVEKGIPLKELQKKHGFKFAPLPPLKN</sequence>
<feature type="compositionally biased region" description="Basic residues" evidence="1">
    <location>
        <begin position="10"/>
        <end position="20"/>
    </location>
</feature>
<protein>
    <submittedName>
        <fullName evidence="2">Uncharacterized protein</fullName>
    </submittedName>
</protein>
<organism evidence="2 3">
    <name type="scientific">Hanamia caeni</name>
    <dbReference type="NCBI Taxonomy" id="2294116"/>
    <lineage>
        <taxon>Bacteria</taxon>
        <taxon>Pseudomonadati</taxon>
        <taxon>Bacteroidota</taxon>
        <taxon>Chitinophagia</taxon>
        <taxon>Chitinophagales</taxon>
        <taxon>Chitinophagaceae</taxon>
        <taxon>Hanamia</taxon>
    </lineage>
</organism>
<accession>A0A3M9NE52</accession>
<name>A0A3M9NE52_9BACT</name>
<comment type="caution">
    <text evidence="2">The sequence shown here is derived from an EMBL/GenBank/DDBJ whole genome shotgun (WGS) entry which is preliminary data.</text>
</comment>
<gene>
    <name evidence="2" type="ORF">EFY79_13475</name>
</gene>
<proteinExistence type="predicted"/>
<evidence type="ECO:0000256" key="1">
    <source>
        <dbReference type="SAM" id="MobiDB-lite"/>
    </source>
</evidence>